<feature type="region of interest" description="Disordered" evidence="1">
    <location>
        <begin position="963"/>
        <end position="984"/>
    </location>
</feature>
<feature type="compositionally biased region" description="Polar residues" evidence="1">
    <location>
        <begin position="972"/>
        <end position="984"/>
    </location>
</feature>
<evidence type="ECO:0000256" key="1">
    <source>
        <dbReference type="SAM" id="MobiDB-lite"/>
    </source>
</evidence>
<dbReference type="EMBL" id="JAEAOA010000398">
    <property type="protein sequence ID" value="KAK3583037.1"/>
    <property type="molecule type" value="Genomic_DNA"/>
</dbReference>
<reference evidence="2" key="1">
    <citation type="journal article" date="2021" name="Genome Biol. Evol.">
        <title>A High-Quality Reference Genome for a Parasitic Bivalve with Doubly Uniparental Inheritance (Bivalvia: Unionida).</title>
        <authorList>
            <person name="Smith C.H."/>
        </authorList>
    </citation>
    <scope>NUCLEOTIDE SEQUENCE</scope>
    <source>
        <strain evidence="2">CHS0354</strain>
    </source>
</reference>
<feature type="compositionally biased region" description="Basic and acidic residues" evidence="1">
    <location>
        <begin position="807"/>
        <end position="825"/>
    </location>
</feature>
<feature type="compositionally biased region" description="Polar residues" evidence="1">
    <location>
        <begin position="585"/>
        <end position="602"/>
    </location>
</feature>
<feature type="compositionally biased region" description="Polar residues" evidence="1">
    <location>
        <begin position="405"/>
        <end position="423"/>
    </location>
</feature>
<evidence type="ECO:0000313" key="3">
    <source>
        <dbReference type="Proteomes" id="UP001195483"/>
    </source>
</evidence>
<feature type="compositionally biased region" description="Basic and acidic residues" evidence="1">
    <location>
        <begin position="131"/>
        <end position="143"/>
    </location>
</feature>
<feature type="region of interest" description="Disordered" evidence="1">
    <location>
        <begin position="871"/>
        <end position="951"/>
    </location>
</feature>
<feature type="compositionally biased region" description="Basic residues" evidence="1">
    <location>
        <begin position="96"/>
        <end position="107"/>
    </location>
</feature>
<name>A0AAE0VN73_9BIVA</name>
<comment type="caution">
    <text evidence="2">The sequence shown here is derived from an EMBL/GenBank/DDBJ whole genome shotgun (WGS) entry which is preliminary data.</text>
</comment>
<feature type="compositionally biased region" description="Basic and acidic residues" evidence="1">
    <location>
        <begin position="171"/>
        <end position="182"/>
    </location>
</feature>
<feature type="compositionally biased region" description="Basic and acidic residues" evidence="1">
    <location>
        <begin position="712"/>
        <end position="731"/>
    </location>
</feature>
<dbReference type="AlphaFoldDB" id="A0AAE0VN73"/>
<dbReference type="Proteomes" id="UP001195483">
    <property type="component" value="Unassembled WGS sequence"/>
</dbReference>
<sequence length="984" mass="110120">MGGWVSNQEDLEALRQAALATLKNKTLEKPSEVPVIVTPGDVLENQKRAAQEQIFYDPDFLHFGHDVGDLITPVSMLGQGNTDFLRNFQARGRGMRGRIRGRGRGRGGRGISNANTNLIVISTVPLEGEDEKPKGDQNDKENKPVFLRPQDKWAFGLTDENSRSSLSSPSRPKDKFSRYDDRSDSEEEEDWYEEEEDEDKKEEKLVEEEEEEKKKEMEEKGNTTSEGSDSDQNDTFSDRLKAQENENGSDNHLDEKDPNVNGKDMLTNKNDDASISHEHYELDKKNEQYVHSEARVYDTEKKDADKGATDLDTSNNVHSDPENMDSDLDLEKENLVKESVVESTVKRDSSPLVSESSQSTWSRRRRRRGSVASSSQESDSESDTPYQSRKVSELELGRSPKPESDSYSNSGPKSESNSDSNIGPASDSDSNSDSKSELDSVSKGCSKSTSDSHSNNGSRSGPDSGSSSDSESGDESNIVRADEKVDSDSDLGMSPVKKSSVSLPSSRYDLVSNSENDSDDELHFKRKRTSYQRMRRKHSGGGIHNNSNLSKKSTKVSDSEISESEESHKIKAKGKSLECIEKPKTVSSASKKGSNVNFSSSKELAVEKKNSNYTRTVTHKSRSESDSDSPPQSKNRKLEPHSRSPVQMNSKPRSHSWTKNRKTRSRSRSESISRRENFHSRSRAKSNQTAKDRKSQKPGHSTKEKNKRTKDKHCSKSKSEMKRRNSGEQRKLSYSYGGSEKSISSFSDMDTDSGTDTWRDKKKGVNERHIEDIARERRKRMAQDSPQRIERAHPKTHKNLPDSSGLENRRERVFYKRNQEKRFVEEESDSDGESNRGLRRGLVSVVLGDSAKGRVKNSDLDDAAMHQSRKFDIDRTGNKSSSLIRSVGVKKSEGPENTDSSDEGLRREGYKSPVINITFTTGEVEKPRPSVHERLGLPLRRDRSSGNGDKIISSQLAAVTVPSGGKKIKLSGLSSQRKNPSSWT</sequence>
<feature type="compositionally biased region" description="Basic and acidic residues" evidence="1">
    <location>
        <begin position="667"/>
        <end position="679"/>
    </location>
</feature>
<feature type="compositionally biased region" description="Basic residues" evidence="1">
    <location>
        <begin position="524"/>
        <end position="539"/>
    </location>
</feature>
<feature type="region of interest" description="Disordered" evidence="1">
    <location>
        <begin position="96"/>
        <end position="841"/>
    </location>
</feature>
<feature type="compositionally biased region" description="Basic and acidic residues" evidence="1">
    <location>
        <begin position="212"/>
        <end position="221"/>
    </location>
</feature>
<organism evidence="2 3">
    <name type="scientific">Potamilus streckersoni</name>
    <dbReference type="NCBI Taxonomy" id="2493646"/>
    <lineage>
        <taxon>Eukaryota</taxon>
        <taxon>Metazoa</taxon>
        <taxon>Spiralia</taxon>
        <taxon>Lophotrochozoa</taxon>
        <taxon>Mollusca</taxon>
        <taxon>Bivalvia</taxon>
        <taxon>Autobranchia</taxon>
        <taxon>Heteroconchia</taxon>
        <taxon>Palaeoheterodonta</taxon>
        <taxon>Unionida</taxon>
        <taxon>Unionoidea</taxon>
        <taxon>Unionidae</taxon>
        <taxon>Ambleminae</taxon>
        <taxon>Lampsilini</taxon>
        <taxon>Potamilus</taxon>
    </lineage>
</organism>
<feature type="compositionally biased region" description="Polar residues" evidence="1">
    <location>
        <begin position="443"/>
        <end position="453"/>
    </location>
</feature>
<feature type="compositionally biased region" description="Basic and acidic residues" evidence="1">
    <location>
        <begin position="565"/>
        <end position="584"/>
    </location>
</feature>
<protein>
    <submittedName>
        <fullName evidence="2">Uncharacterized protein</fullName>
    </submittedName>
</protein>
<feature type="compositionally biased region" description="Acidic residues" evidence="1">
    <location>
        <begin position="183"/>
        <end position="211"/>
    </location>
</feature>
<feature type="compositionally biased region" description="Low complexity" evidence="1">
    <location>
        <begin position="454"/>
        <end position="470"/>
    </location>
</feature>
<gene>
    <name evidence="2" type="ORF">CHS0354_005683</name>
</gene>
<feature type="compositionally biased region" description="Polar residues" evidence="1">
    <location>
        <begin position="741"/>
        <end position="756"/>
    </location>
</feature>
<feature type="compositionally biased region" description="Basic and acidic residues" evidence="1">
    <location>
        <begin position="757"/>
        <end position="775"/>
    </location>
</feature>
<evidence type="ECO:0000313" key="2">
    <source>
        <dbReference type="EMBL" id="KAK3583037.1"/>
    </source>
</evidence>
<accession>A0AAE0VN73</accession>
<feature type="compositionally biased region" description="Basic and acidic residues" evidence="1">
    <location>
        <begin position="269"/>
        <end position="309"/>
    </location>
</feature>
<feature type="compositionally biased region" description="Low complexity" evidence="1">
    <location>
        <begin position="494"/>
        <end position="506"/>
    </location>
</feature>
<feature type="compositionally biased region" description="Basic and acidic residues" evidence="1">
    <location>
        <begin position="390"/>
        <end position="404"/>
    </location>
</feature>
<keyword evidence="3" id="KW-1185">Reference proteome</keyword>
<proteinExistence type="predicted"/>
<reference evidence="2" key="3">
    <citation type="submission" date="2023-05" db="EMBL/GenBank/DDBJ databases">
        <authorList>
            <person name="Smith C.H."/>
        </authorList>
    </citation>
    <scope>NUCLEOTIDE SEQUENCE</scope>
    <source>
        <strain evidence="2">CHS0354</strain>
        <tissue evidence="2">Mantle</tissue>
    </source>
</reference>
<feature type="compositionally biased region" description="Basic and acidic residues" evidence="1">
    <location>
        <begin position="236"/>
        <end position="258"/>
    </location>
</feature>
<reference evidence="2" key="2">
    <citation type="journal article" date="2021" name="Genome Biol. Evol.">
        <title>Developing a high-quality reference genome for a parasitic bivalve with doubly uniparental inheritance (Bivalvia: Unionida).</title>
        <authorList>
            <person name="Smith C.H."/>
        </authorList>
    </citation>
    <scope>NUCLEOTIDE SEQUENCE</scope>
    <source>
        <strain evidence="2">CHS0354</strain>
        <tissue evidence="2">Mantle</tissue>
    </source>
</reference>
<feature type="compositionally biased region" description="Basic and acidic residues" evidence="1">
    <location>
        <begin position="923"/>
        <end position="944"/>
    </location>
</feature>
<feature type="compositionally biased region" description="Basic residues" evidence="1">
    <location>
        <begin position="652"/>
        <end position="666"/>
    </location>
</feature>
<feature type="compositionally biased region" description="Basic and acidic residues" evidence="1">
    <location>
        <begin position="329"/>
        <end position="349"/>
    </location>
</feature>